<evidence type="ECO:0000256" key="1">
    <source>
        <dbReference type="SAM" id="MobiDB-lite"/>
    </source>
</evidence>
<reference evidence="2 3" key="1">
    <citation type="submission" date="2019-07" db="EMBL/GenBank/DDBJ databases">
        <title>De Novo Assembly of kiwifruit Actinidia rufa.</title>
        <authorList>
            <person name="Sugita-Konishi S."/>
            <person name="Sato K."/>
            <person name="Mori E."/>
            <person name="Abe Y."/>
            <person name="Kisaki G."/>
            <person name="Hamano K."/>
            <person name="Suezawa K."/>
            <person name="Otani M."/>
            <person name="Fukuda T."/>
            <person name="Manabe T."/>
            <person name="Gomi K."/>
            <person name="Tabuchi M."/>
            <person name="Akimitsu K."/>
            <person name="Kataoka I."/>
        </authorList>
    </citation>
    <scope>NUCLEOTIDE SEQUENCE [LARGE SCALE GENOMIC DNA]</scope>
    <source>
        <strain evidence="3">cv. Fuchu</strain>
    </source>
</reference>
<dbReference type="AlphaFoldDB" id="A0A7J0F5T5"/>
<dbReference type="EMBL" id="BJWL01000009">
    <property type="protein sequence ID" value="GFY93559.1"/>
    <property type="molecule type" value="Genomic_DNA"/>
</dbReference>
<proteinExistence type="predicted"/>
<gene>
    <name evidence="2" type="ORF">Acr_09g0000050</name>
</gene>
<keyword evidence="3" id="KW-1185">Reference proteome</keyword>
<sequence>MPSSSTSPYPNPTRRLSTVPPQSPSLAIALYRLLCGVGVWWCGWGAQVDHGGGGEGVRGDGRTGGAGGEAVAVMADMGTAGDVRRGRGEISIWVYLLSAHLAGGHERG</sequence>
<feature type="region of interest" description="Disordered" evidence="1">
    <location>
        <begin position="1"/>
        <end position="21"/>
    </location>
</feature>
<accession>A0A7J0F5T5</accession>
<evidence type="ECO:0000313" key="3">
    <source>
        <dbReference type="Proteomes" id="UP000585474"/>
    </source>
</evidence>
<name>A0A7J0F5T5_9ERIC</name>
<protein>
    <submittedName>
        <fullName evidence="2">Uncharacterized protein</fullName>
    </submittedName>
</protein>
<evidence type="ECO:0000313" key="2">
    <source>
        <dbReference type="EMBL" id="GFY93559.1"/>
    </source>
</evidence>
<dbReference type="Proteomes" id="UP000585474">
    <property type="component" value="Unassembled WGS sequence"/>
</dbReference>
<comment type="caution">
    <text evidence="2">The sequence shown here is derived from an EMBL/GenBank/DDBJ whole genome shotgun (WGS) entry which is preliminary data.</text>
</comment>
<organism evidence="2 3">
    <name type="scientific">Actinidia rufa</name>
    <dbReference type="NCBI Taxonomy" id="165716"/>
    <lineage>
        <taxon>Eukaryota</taxon>
        <taxon>Viridiplantae</taxon>
        <taxon>Streptophyta</taxon>
        <taxon>Embryophyta</taxon>
        <taxon>Tracheophyta</taxon>
        <taxon>Spermatophyta</taxon>
        <taxon>Magnoliopsida</taxon>
        <taxon>eudicotyledons</taxon>
        <taxon>Gunneridae</taxon>
        <taxon>Pentapetalae</taxon>
        <taxon>asterids</taxon>
        <taxon>Ericales</taxon>
        <taxon>Actinidiaceae</taxon>
        <taxon>Actinidia</taxon>
    </lineage>
</organism>